<evidence type="ECO:0000256" key="7">
    <source>
        <dbReference type="ARBA" id="ARBA00031267"/>
    </source>
</evidence>
<comment type="catalytic activity">
    <reaction evidence="8 9">
        <text>geranylgeranyl diphosphate + L-cysteinyl-[protein] = S-geranylgeranyl-L-cysteinyl-[protein] + diphosphate</text>
        <dbReference type="Rhea" id="RHEA:21240"/>
        <dbReference type="Rhea" id="RHEA-COMP:10131"/>
        <dbReference type="Rhea" id="RHEA-COMP:11537"/>
        <dbReference type="ChEBI" id="CHEBI:29950"/>
        <dbReference type="ChEBI" id="CHEBI:33019"/>
        <dbReference type="ChEBI" id="CHEBI:57533"/>
        <dbReference type="ChEBI" id="CHEBI:86021"/>
        <dbReference type="EC" id="2.5.1.60"/>
    </reaction>
</comment>
<sequence>MDYTHHGQKRVKPSAEIEKFRKEKEATKIKEYKNLVASCFQKRDKKEFDKDALALTTKILSQNPDFYSIWNFRRLILLEGILKECSEEDTRKTLSTELDFLQEIFQLNRKSYWIFNHRRWCLETMQNPDWNMELQLIGKFLEIDARNFHAWGYRRYVTSKLSHATETSLIQIEFDFTTTKINQNFSNYSAWHQRSKLLPLLIKEKNLNEQEKKKLIDKEFELVKAAFYTDPDDQSAWLYHWWLVNGQDSTISMSLSEKSKESSSILNQDLSIITSERIELLQHEISMVRELLELEPNSKWCLQTLANLLIELKRISETNIEENSKIDDEVITICDRLIKIDKFRTKRFEDLRSKIISAKSLVKPVSQELE</sequence>
<name>A0A397SFE5_9GLOM</name>
<keyword evidence="11" id="KW-1185">Reference proteome</keyword>
<reference evidence="10 11" key="1">
    <citation type="submission" date="2018-06" db="EMBL/GenBank/DDBJ databases">
        <title>Comparative genomics reveals the genomic features of Rhizophagus irregularis, R. cerebriforme, R. diaphanum and Gigaspora rosea, and their symbiotic lifestyle signature.</title>
        <authorList>
            <person name="Morin E."/>
            <person name="San Clemente H."/>
            <person name="Chen E.C.H."/>
            <person name="De La Providencia I."/>
            <person name="Hainaut M."/>
            <person name="Kuo A."/>
            <person name="Kohler A."/>
            <person name="Murat C."/>
            <person name="Tang N."/>
            <person name="Roy S."/>
            <person name="Loubradou J."/>
            <person name="Henrissat B."/>
            <person name="Grigoriev I.V."/>
            <person name="Corradi N."/>
            <person name="Roux C."/>
            <person name="Martin F.M."/>
        </authorList>
    </citation>
    <scope>NUCLEOTIDE SEQUENCE [LARGE SCALE GENOMIC DNA]</scope>
    <source>
        <strain evidence="10 11">DAOM 227022</strain>
    </source>
</reference>
<organism evidence="10 11">
    <name type="scientific">Glomus cerebriforme</name>
    <dbReference type="NCBI Taxonomy" id="658196"/>
    <lineage>
        <taxon>Eukaryota</taxon>
        <taxon>Fungi</taxon>
        <taxon>Fungi incertae sedis</taxon>
        <taxon>Mucoromycota</taxon>
        <taxon>Glomeromycotina</taxon>
        <taxon>Glomeromycetes</taxon>
        <taxon>Glomerales</taxon>
        <taxon>Glomeraceae</taxon>
        <taxon>Glomus</taxon>
    </lineage>
</organism>
<dbReference type="Proteomes" id="UP000265703">
    <property type="component" value="Unassembled WGS sequence"/>
</dbReference>
<evidence type="ECO:0000256" key="8">
    <source>
        <dbReference type="ARBA" id="ARBA00047658"/>
    </source>
</evidence>
<evidence type="ECO:0000256" key="9">
    <source>
        <dbReference type="RuleBase" id="RU367120"/>
    </source>
</evidence>
<dbReference type="GO" id="GO:0097354">
    <property type="term" value="P:prenylation"/>
    <property type="evidence" value="ECO:0007669"/>
    <property type="project" value="UniProtKB-UniRule"/>
</dbReference>
<evidence type="ECO:0000256" key="4">
    <source>
        <dbReference type="ARBA" id="ARBA00022602"/>
    </source>
</evidence>
<dbReference type="EMBL" id="QKYT01000458">
    <property type="protein sequence ID" value="RIA84953.1"/>
    <property type="molecule type" value="Genomic_DNA"/>
</dbReference>
<comment type="similarity">
    <text evidence="1 9">Belongs to the protein prenyltransferase subunit alpha family.</text>
</comment>
<evidence type="ECO:0000256" key="5">
    <source>
        <dbReference type="ARBA" id="ARBA00022679"/>
    </source>
</evidence>
<dbReference type="FunFam" id="1.25.40.120:FF:000035">
    <property type="entry name" value="Geranylgeranyl transferase type-2 subunit alpha"/>
    <property type="match status" value="1"/>
</dbReference>
<comment type="caution">
    <text evidence="10">The sequence shown here is derived from an EMBL/GenBank/DDBJ whole genome shotgun (WGS) entry which is preliminary data.</text>
</comment>
<dbReference type="InterPro" id="IPR002088">
    <property type="entry name" value="Prenyl_trans_a"/>
</dbReference>
<dbReference type="Gene3D" id="1.25.40.120">
    <property type="entry name" value="Protein prenylyltransferase"/>
    <property type="match status" value="1"/>
</dbReference>
<evidence type="ECO:0000256" key="3">
    <source>
        <dbReference type="ARBA" id="ARBA00014772"/>
    </source>
</evidence>
<accession>A0A397SFE5</accession>
<evidence type="ECO:0000313" key="10">
    <source>
        <dbReference type="EMBL" id="RIA84953.1"/>
    </source>
</evidence>
<dbReference type="STRING" id="658196.A0A397SFE5"/>
<dbReference type="SUPFAM" id="SSF48439">
    <property type="entry name" value="Protein prenylyltransferase"/>
    <property type="match status" value="1"/>
</dbReference>
<evidence type="ECO:0000256" key="6">
    <source>
        <dbReference type="ARBA" id="ARBA00022737"/>
    </source>
</evidence>
<protein>
    <recommendedName>
        <fullName evidence="3 9">Geranylgeranyl transferase type-2 subunit alpha</fullName>
        <ecNumber evidence="2 9">2.5.1.60</ecNumber>
    </recommendedName>
    <alternativeName>
        <fullName evidence="7 9">Geranylgeranyl transferase type II subunit alpha</fullName>
    </alternativeName>
</protein>
<dbReference type="EC" id="2.5.1.60" evidence="2 9"/>
<comment type="function">
    <text evidence="9">Catalyzes the transfer of a geranyl-geranyl moiety from geranyl-geranyl pyrophosphate to cysteines occuring in specific C-terminal amino acid sequences.</text>
</comment>
<evidence type="ECO:0000256" key="1">
    <source>
        <dbReference type="ARBA" id="ARBA00006734"/>
    </source>
</evidence>
<dbReference type="PANTHER" id="PTHR11129">
    <property type="entry name" value="PROTEIN FARNESYLTRANSFERASE ALPHA SUBUNIT/RAB GERANYLGERANYL TRANSFERASE ALPHA SUBUNIT"/>
    <property type="match status" value="1"/>
</dbReference>
<keyword evidence="6" id="KW-0677">Repeat</keyword>
<dbReference type="PANTHER" id="PTHR11129:SF2">
    <property type="entry name" value="GERANYLGERANYL TRANSFERASE TYPE-2 SUBUNIT ALPHA"/>
    <property type="match status" value="1"/>
</dbReference>
<dbReference type="AlphaFoldDB" id="A0A397SFE5"/>
<keyword evidence="4 9" id="KW-0637">Prenyltransferase</keyword>
<dbReference type="OrthoDB" id="1658at2759"/>
<dbReference type="GO" id="GO:0004663">
    <property type="term" value="F:Rab geranylgeranyltransferase activity"/>
    <property type="evidence" value="ECO:0007669"/>
    <property type="project" value="UniProtKB-UniRule"/>
</dbReference>
<evidence type="ECO:0000313" key="11">
    <source>
        <dbReference type="Proteomes" id="UP000265703"/>
    </source>
</evidence>
<gene>
    <name evidence="10" type="ORF">C1645_879616</name>
</gene>
<keyword evidence="5 9" id="KW-0808">Transferase</keyword>
<evidence type="ECO:0000256" key="2">
    <source>
        <dbReference type="ARBA" id="ARBA00012656"/>
    </source>
</evidence>
<dbReference type="PROSITE" id="PS51147">
    <property type="entry name" value="PFTA"/>
    <property type="match status" value="5"/>
</dbReference>
<dbReference type="Pfam" id="PF01239">
    <property type="entry name" value="PPTA"/>
    <property type="match status" value="5"/>
</dbReference>
<proteinExistence type="inferred from homology"/>
<dbReference type="GO" id="GO:0005968">
    <property type="term" value="C:Rab-protein geranylgeranyltransferase complex"/>
    <property type="evidence" value="ECO:0007669"/>
    <property type="project" value="TreeGrafter"/>
</dbReference>